<reference evidence="1" key="1">
    <citation type="submission" date="2014-09" db="EMBL/GenBank/DDBJ databases">
        <authorList>
            <person name="Magalhaes I.L.F."/>
            <person name="Oliveira U."/>
            <person name="Santos F.R."/>
            <person name="Vidigal T.H.D.A."/>
            <person name="Brescovit A.D."/>
            <person name="Santos A.J."/>
        </authorList>
    </citation>
    <scope>NUCLEOTIDE SEQUENCE</scope>
    <source>
        <tissue evidence="1">Shoot tissue taken approximately 20 cm above the soil surface</tissue>
    </source>
</reference>
<dbReference type="AlphaFoldDB" id="A0A0A9HKM3"/>
<evidence type="ECO:0000313" key="1">
    <source>
        <dbReference type="EMBL" id="JAE37690.1"/>
    </source>
</evidence>
<reference evidence="1" key="2">
    <citation type="journal article" date="2015" name="Data Brief">
        <title>Shoot transcriptome of the giant reed, Arundo donax.</title>
        <authorList>
            <person name="Barrero R.A."/>
            <person name="Guerrero F.D."/>
            <person name="Moolhuijzen P."/>
            <person name="Goolsby J.A."/>
            <person name="Tidwell J."/>
            <person name="Bellgard S.E."/>
            <person name="Bellgard M.I."/>
        </authorList>
    </citation>
    <scope>NUCLEOTIDE SEQUENCE</scope>
    <source>
        <tissue evidence="1">Shoot tissue taken approximately 20 cm above the soil surface</tissue>
    </source>
</reference>
<protein>
    <submittedName>
        <fullName evidence="1">Uncharacterized protein</fullName>
    </submittedName>
</protein>
<name>A0A0A9HKM3_ARUDO</name>
<accession>A0A0A9HKM3</accession>
<sequence>MKVTEFQILTCSIFQSKNMMCFKSLVLFKIRSCKSIQVVRGLHQSHSSKLYLIE</sequence>
<proteinExistence type="predicted"/>
<dbReference type="EMBL" id="GBRH01160206">
    <property type="protein sequence ID" value="JAE37690.1"/>
    <property type="molecule type" value="Transcribed_RNA"/>
</dbReference>
<organism evidence="1">
    <name type="scientific">Arundo donax</name>
    <name type="common">Giant reed</name>
    <name type="synonym">Donax arundinaceus</name>
    <dbReference type="NCBI Taxonomy" id="35708"/>
    <lineage>
        <taxon>Eukaryota</taxon>
        <taxon>Viridiplantae</taxon>
        <taxon>Streptophyta</taxon>
        <taxon>Embryophyta</taxon>
        <taxon>Tracheophyta</taxon>
        <taxon>Spermatophyta</taxon>
        <taxon>Magnoliopsida</taxon>
        <taxon>Liliopsida</taxon>
        <taxon>Poales</taxon>
        <taxon>Poaceae</taxon>
        <taxon>PACMAD clade</taxon>
        <taxon>Arundinoideae</taxon>
        <taxon>Arundineae</taxon>
        <taxon>Arundo</taxon>
    </lineage>
</organism>